<dbReference type="OrthoDB" id="194128at2"/>
<proteinExistence type="predicted"/>
<dbReference type="SUPFAM" id="SSF54637">
    <property type="entry name" value="Thioesterase/thiol ester dehydrase-isomerase"/>
    <property type="match status" value="1"/>
</dbReference>
<name>A0A5M3X3M7_9ACTN</name>
<evidence type="ECO:0000313" key="3">
    <source>
        <dbReference type="Proteomes" id="UP000331127"/>
    </source>
</evidence>
<dbReference type="Pfam" id="PF03061">
    <property type="entry name" value="4HBT"/>
    <property type="match status" value="1"/>
</dbReference>
<keyword evidence="3" id="KW-1185">Reference proteome</keyword>
<dbReference type="AlphaFoldDB" id="A0A5M3X3M7"/>
<sequence>MTTAVEPGHIEQVQIHFDDLDAMGVLHNGRYVLLLERALAAYWSERGWPFDPAVPHFADIFFVVREFTITYHLPITTVGPIDVHFWLDHIGTTSLVYGFRVLSADRSVLHAEGRRVQIKIDPATLRPTPIGDDVREACTGLLK</sequence>
<dbReference type="Gene3D" id="3.10.129.10">
    <property type="entry name" value="Hotdog Thioesterase"/>
    <property type="match status" value="1"/>
</dbReference>
<feature type="domain" description="Thioesterase" evidence="1">
    <location>
        <begin position="23"/>
        <end position="107"/>
    </location>
</feature>
<dbReference type="EMBL" id="BLAE01000056">
    <property type="protein sequence ID" value="GES14241.1"/>
    <property type="molecule type" value="Genomic_DNA"/>
</dbReference>
<dbReference type="RefSeq" id="WP_155359427.1">
    <property type="nucleotide sequence ID" value="NZ_BAAAHL010000058.1"/>
</dbReference>
<reference evidence="2 3" key="1">
    <citation type="submission" date="2019-10" db="EMBL/GenBank/DDBJ databases">
        <title>Whole genome shotgun sequence of Acrocarpospora macrocephala NBRC 16266.</title>
        <authorList>
            <person name="Ichikawa N."/>
            <person name="Kimura A."/>
            <person name="Kitahashi Y."/>
            <person name="Komaki H."/>
            <person name="Oguchi A."/>
        </authorList>
    </citation>
    <scope>NUCLEOTIDE SEQUENCE [LARGE SCALE GENOMIC DNA]</scope>
    <source>
        <strain evidence="2 3">NBRC 16266</strain>
    </source>
</reference>
<organism evidence="2 3">
    <name type="scientific">Acrocarpospora macrocephala</name>
    <dbReference type="NCBI Taxonomy" id="150177"/>
    <lineage>
        <taxon>Bacteria</taxon>
        <taxon>Bacillati</taxon>
        <taxon>Actinomycetota</taxon>
        <taxon>Actinomycetes</taxon>
        <taxon>Streptosporangiales</taxon>
        <taxon>Streptosporangiaceae</taxon>
        <taxon>Acrocarpospora</taxon>
    </lineage>
</organism>
<accession>A0A5M3X3M7</accession>
<dbReference type="CDD" id="cd00586">
    <property type="entry name" value="4HBT"/>
    <property type="match status" value="1"/>
</dbReference>
<evidence type="ECO:0000313" key="2">
    <source>
        <dbReference type="EMBL" id="GES14241.1"/>
    </source>
</evidence>
<gene>
    <name evidence="2" type="ORF">Amac_078380</name>
</gene>
<dbReference type="InterPro" id="IPR006683">
    <property type="entry name" value="Thioestr_dom"/>
</dbReference>
<protein>
    <submittedName>
        <fullName evidence="2">Thioesterase</fullName>
    </submittedName>
</protein>
<evidence type="ECO:0000259" key="1">
    <source>
        <dbReference type="Pfam" id="PF03061"/>
    </source>
</evidence>
<dbReference type="InterPro" id="IPR029069">
    <property type="entry name" value="HotDog_dom_sf"/>
</dbReference>
<dbReference type="Proteomes" id="UP000331127">
    <property type="component" value="Unassembled WGS sequence"/>
</dbReference>
<comment type="caution">
    <text evidence="2">The sequence shown here is derived from an EMBL/GenBank/DDBJ whole genome shotgun (WGS) entry which is preliminary data.</text>
</comment>